<dbReference type="InterPro" id="IPR004294">
    <property type="entry name" value="Carotenoid_Oase"/>
</dbReference>
<evidence type="ECO:0000256" key="5">
    <source>
        <dbReference type="RuleBase" id="RU364048"/>
    </source>
</evidence>
<evidence type="ECO:0000256" key="1">
    <source>
        <dbReference type="ARBA" id="ARBA00006787"/>
    </source>
</evidence>
<evidence type="ECO:0000256" key="4">
    <source>
        <dbReference type="ARBA" id="ARBA00023004"/>
    </source>
</evidence>
<dbReference type="GO" id="GO:0051213">
    <property type="term" value="F:dioxygenase activity"/>
    <property type="evidence" value="ECO:0007669"/>
    <property type="project" value="UniProtKB-KW"/>
</dbReference>
<keyword evidence="2 5" id="KW-0479">Metal-binding</keyword>
<proteinExistence type="inferred from homology"/>
<dbReference type="EC" id="1.13.11.-" evidence="5"/>
<organism evidence="6 7">
    <name type="scientific">Pseudonocardia acidicola</name>
    <dbReference type="NCBI Taxonomy" id="2724939"/>
    <lineage>
        <taxon>Bacteria</taxon>
        <taxon>Bacillati</taxon>
        <taxon>Actinomycetota</taxon>
        <taxon>Actinomycetes</taxon>
        <taxon>Pseudonocardiales</taxon>
        <taxon>Pseudonocardiaceae</taxon>
        <taxon>Pseudonocardia</taxon>
    </lineage>
</organism>
<keyword evidence="4 5" id="KW-0408">Iron</keyword>
<comment type="similarity">
    <text evidence="1 5">Belongs to the carotenoid oxygenase family.</text>
</comment>
<protein>
    <recommendedName>
        <fullName evidence="5">Dioxygenase</fullName>
        <ecNumber evidence="5">1.13.11.-</ecNumber>
    </recommendedName>
</protein>
<evidence type="ECO:0000313" key="7">
    <source>
        <dbReference type="Proteomes" id="UP000820669"/>
    </source>
</evidence>
<keyword evidence="3 5" id="KW-0560">Oxidoreductase</keyword>
<comment type="cofactor">
    <cofactor evidence="5">
        <name>Fe(2+)</name>
        <dbReference type="ChEBI" id="CHEBI:29033"/>
    </cofactor>
    <text evidence="5">Binds 1 Fe(2+) ion per subunit.</text>
</comment>
<name>A0ABX1SCM4_9PSEU</name>
<evidence type="ECO:0000256" key="2">
    <source>
        <dbReference type="ARBA" id="ARBA00022723"/>
    </source>
</evidence>
<accession>A0ABX1SCM4</accession>
<keyword evidence="5 6" id="KW-0223">Dioxygenase</keyword>
<evidence type="ECO:0000313" key="6">
    <source>
        <dbReference type="EMBL" id="NMH98835.1"/>
    </source>
</evidence>
<dbReference type="RefSeq" id="WP_169382274.1">
    <property type="nucleotide sequence ID" value="NZ_JAAXLA010000027.1"/>
</dbReference>
<gene>
    <name evidence="6" type="ORF">HF526_16195</name>
</gene>
<dbReference type="PANTHER" id="PTHR10543">
    <property type="entry name" value="BETA-CAROTENE DIOXYGENASE"/>
    <property type="match status" value="1"/>
</dbReference>
<dbReference type="PANTHER" id="PTHR10543:SF89">
    <property type="entry name" value="CAROTENOID 9,10(9',10')-CLEAVAGE DIOXYGENASE 1"/>
    <property type="match status" value="1"/>
</dbReference>
<evidence type="ECO:0000256" key="3">
    <source>
        <dbReference type="ARBA" id="ARBA00023002"/>
    </source>
</evidence>
<comment type="caution">
    <text evidence="6">The sequence shown here is derived from an EMBL/GenBank/DDBJ whole genome shotgun (WGS) entry which is preliminary data.</text>
</comment>
<sequence>MSASTAPLHLAGHLAPVPDEIDAIDLPVTGALPAELNGRYLRNGPNPLPGDPPSHWFTGHGMVHGVRLREGRAEWYRNRWVRTGALAGRSMVGPDGTFDRTVGTANTHVLAHAGRILALVESSFPCLMTPELETVGPIDFDGRLTTAMTAHPKCDPVTGELHFFGYGVLPPYLTYHRLSAGGELVQSTEIEVPGPTMAHDFAITAHHAVFLDLPMTFQLDLLGTGMPFGWDEQYGARLGVMALDRPGVVRWFDVDPCYVFHVGNAHEDAEGRIVVDGARYSPADTRVMWASIGRAATDRMAAAAAGGAARMHRWVLDPATGAVGEQPLDDRGVEFPTLDGDRVGRVSRYRYAVADSRSAAAIVKFDTEHGTAVEHSLGADTVAGEAVFVPADAPGRAEDDGWLLTITTRRDGSASQLLVLDATDVGGAPVAAVALPRGVPSGFHGSWIDDAEMGL</sequence>
<keyword evidence="7" id="KW-1185">Reference proteome</keyword>
<reference evidence="6 7" key="1">
    <citation type="submission" date="2020-04" db="EMBL/GenBank/DDBJ databases">
        <authorList>
            <person name="Klaysubun C."/>
            <person name="Duangmal K."/>
            <person name="Lipun K."/>
        </authorList>
    </citation>
    <scope>NUCLEOTIDE SEQUENCE [LARGE SCALE GENOMIC DNA]</scope>
    <source>
        <strain evidence="6 7">K10HN5</strain>
    </source>
</reference>
<dbReference type="Pfam" id="PF03055">
    <property type="entry name" value="RPE65"/>
    <property type="match status" value="1"/>
</dbReference>
<dbReference type="EMBL" id="JAAXLA010000027">
    <property type="protein sequence ID" value="NMH98835.1"/>
    <property type="molecule type" value="Genomic_DNA"/>
</dbReference>
<dbReference type="Proteomes" id="UP000820669">
    <property type="component" value="Unassembled WGS sequence"/>
</dbReference>